<protein>
    <submittedName>
        <fullName evidence="1">Uncharacterized protein</fullName>
    </submittedName>
</protein>
<dbReference type="Proteomes" id="UP001157046">
    <property type="component" value="Unassembled WGS sequence"/>
</dbReference>
<keyword evidence="2" id="KW-1185">Reference proteome</keyword>
<reference evidence="2" key="1">
    <citation type="journal article" date="2019" name="Int. J. Syst. Evol. Microbiol.">
        <title>The Global Catalogue of Microorganisms (GCM) 10K type strain sequencing project: providing services to taxonomists for standard genome sequencing and annotation.</title>
        <authorList>
            <consortium name="The Broad Institute Genomics Platform"/>
            <consortium name="The Broad Institute Genome Sequencing Center for Infectious Disease"/>
            <person name="Wu L."/>
            <person name="Ma J."/>
        </authorList>
    </citation>
    <scope>NUCLEOTIDE SEQUENCE [LARGE SCALE GENOMIC DNA]</scope>
    <source>
        <strain evidence="2">NBRC 102030</strain>
    </source>
</reference>
<gene>
    <name evidence="1" type="ORF">GCM10025855_19850</name>
</gene>
<name>A0ABQ6J2U6_9GAMM</name>
<comment type="caution">
    <text evidence="1">The sequence shown here is derived from an EMBL/GenBank/DDBJ whole genome shotgun (WGS) entry which is preliminary data.</text>
</comment>
<sequence>MVALLFEFYEEVTLVDTVVTEEMKRIHLINGRCGGNKTGYIVAQIESALSENPDQCIIYAAPTKLVLDEVFSNRLMGVDPTRKRLIVSDENINESVNTRITEFLTEGYCGCLLITHAALFALDANLLADKWVIIDESPEQTVKFTCVEFLENEQPSELNRFNGLTVICTPNSSEHYSRITPSSLENAQLLFEEGKRLKYESYRHAEMGQNKRAKKFADIASLCFAAASEHGYIYLSSLMDNETTELIYRSIETGDMVRVVNHASKVWLASADFEGGLLHFLLTNYHGLSIVPIEDTGIPLEHDKTNVTILPLLGGDKQWSKTFAESNRAALEGFDFSEDPSYSCDKTIFTELFEFGIYCIQAEIYENNEQQTKSLMFVNVAKQSECEHEDFIQVSTQSHGQNSYQIQNHAIWMAALLPSPNETYALKWFCREVNIDHEAAKTCLKHTRQYAPMYQGLARTSLRVEASTNPNLFVVPDTASAQVLLKWIPNATIDTKYLFTLKELKKKKQELDAAKEQRRSIVFSIFEAKFTVKHGRMAEVYGWFNVDSKQVSRYKDEFYDELSKAGLLPEVIDEQRAREVHRLIQLEGMTINKACNIVGVNRNKYLRDKDKYSIN</sequence>
<organism evidence="1 2">
    <name type="scientific">Shewanella glacialipiscicola</name>
    <dbReference type="NCBI Taxonomy" id="614069"/>
    <lineage>
        <taxon>Bacteria</taxon>
        <taxon>Pseudomonadati</taxon>
        <taxon>Pseudomonadota</taxon>
        <taxon>Gammaproteobacteria</taxon>
        <taxon>Alteromonadales</taxon>
        <taxon>Shewanellaceae</taxon>
        <taxon>Shewanella</taxon>
    </lineage>
</organism>
<evidence type="ECO:0000313" key="2">
    <source>
        <dbReference type="Proteomes" id="UP001157046"/>
    </source>
</evidence>
<accession>A0ABQ6J2U6</accession>
<evidence type="ECO:0000313" key="1">
    <source>
        <dbReference type="EMBL" id="GMA82452.1"/>
    </source>
</evidence>
<proteinExistence type="predicted"/>
<dbReference type="EMBL" id="BSUY01000001">
    <property type="protein sequence ID" value="GMA82452.1"/>
    <property type="molecule type" value="Genomic_DNA"/>
</dbReference>
<dbReference type="RefSeq" id="WP_220773988.1">
    <property type="nucleotide sequence ID" value="NZ_BPFC01000077.1"/>
</dbReference>